<dbReference type="InterPro" id="IPR001965">
    <property type="entry name" value="Znf_PHD"/>
</dbReference>
<feature type="domain" description="PHD-type" evidence="18">
    <location>
        <begin position="236"/>
        <end position="285"/>
    </location>
</feature>
<keyword evidence="4" id="KW-0227">DNA damage</keyword>
<keyword evidence="10" id="KW-0469">Meiosis</keyword>
<dbReference type="InterPro" id="IPR011011">
    <property type="entry name" value="Znf_FYVE_PHD"/>
</dbReference>
<dbReference type="GO" id="GO:0008270">
    <property type="term" value="F:zinc ion binding"/>
    <property type="evidence" value="ECO:0007669"/>
    <property type="project" value="UniProtKB-KW"/>
</dbReference>
<dbReference type="AlphaFoldDB" id="A0A9P8PTD2"/>
<evidence type="ECO:0000313" key="19">
    <source>
        <dbReference type="EMBL" id="KAH3677235.1"/>
    </source>
</evidence>
<feature type="region of interest" description="Disordered" evidence="17">
    <location>
        <begin position="156"/>
        <end position="200"/>
    </location>
</feature>
<evidence type="ECO:0000256" key="8">
    <source>
        <dbReference type="ARBA" id="ARBA00023204"/>
    </source>
</evidence>
<evidence type="ECO:0000256" key="17">
    <source>
        <dbReference type="SAM" id="MobiDB-lite"/>
    </source>
</evidence>
<reference evidence="19" key="2">
    <citation type="submission" date="2021-01" db="EMBL/GenBank/DDBJ databases">
        <authorList>
            <person name="Schikora-Tamarit M.A."/>
        </authorList>
    </citation>
    <scope>NUCLEOTIDE SEQUENCE</scope>
    <source>
        <strain evidence="19">CBS6341</strain>
    </source>
</reference>
<feature type="binding site" evidence="14">
    <location>
        <position position="241"/>
    </location>
    <ligand>
        <name>Zn(2+)</name>
        <dbReference type="ChEBI" id="CHEBI:29105"/>
        <label>1</label>
    </ligand>
</feature>
<protein>
    <recommendedName>
        <fullName evidence="16">Chromatin modification-related protein</fullName>
    </recommendedName>
</protein>
<dbReference type="PANTHER" id="PTHR10333:SF100">
    <property type="entry name" value="CHROMATIN MODIFICATION-RELATED PROTEIN YNG2"/>
    <property type="match status" value="1"/>
</dbReference>
<accession>A0A9P8PTD2</accession>
<feature type="binding site" evidence="14">
    <location>
        <position position="252"/>
    </location>
    <ligand>
        <name>Zn(2+)</name>
        <dbReference type="ChEBI" id="CHEBI:29105"/>
        <label>2</label>
    </ligand>
</feature>
<dbReference type="GO" id="GO:0051321">
    <property type="term" value="P:meiotic cell cycle"/>
    <property type="evidence" value="ECO:0007669"/>
    <property type="project" value="UniProtKB-KW"/>
</dbReference>
<keyword evidence="8" id="KW-0234">DNA repair</keyword>
<dbReference type="InterPro" id="IPR019786">
    <property type="entry name" value="Zinc_finger_PHD-type_CS"/>
</dbReference>
<proteinExistence type="inferred from homology"/>
<dbReference type="GO" id="GO:0005634">
    <property type="term" value="C:nucleus"/>
    <property type="evidence" value="ECO:0007669"/>
    <property type="project" value="UniProtKB-SubCell"/>
</dbReference>
<dbReference type="GO" id="GO:0006281">
    <property type="term" value="P:DNA repair"/>
    <property type="evidence" value="ECO:0007669"/>
    <property type="project" value="UniProtKB-KW"/>
</dbReference>
<dbReference type="SUPFAM" id="SSF57903">
    <property type="entry name" value="FYVE/PHD zinc finger"/>
    <property type="match status" value="1"/>
</dbReference>
<gene>
    <name evidence="19" type="ORF">WICMUC_001816</name>
</gene>
<feature type="binding site" evidence="14">
    <location>
        <position position="282"/>
    </location>
    <ligand>
        <name>Zn(2+)</name>
        <dbReference type="ChEBI" id="CHEBI:29105"/>
        <label>2</label>
    </ligand>
</feature>
<comment type="function">
    <text evidence="16">Component of an histone acetyltransferase complex.</text>
</comment>
<dbReference type="Gene3D" id="6.10.140.1740">
    <property type="match status" value="1"/>
</dbReference>
<dbReference type="GO" id="GO:0035267">
    <property type="term" value="C:NuA4 histone acetyltransferase complex"/>
    <property type="evidence" value="ECO:0007669"/>
    <property type="project" value="TreeGrafter"/>
</dbReference>
<evidence type="ECO:0000256" key="2">
    <source>
        <dbReference type="ARBA" id="ARBA00010210"/>
    </source>
</evidence>
<evidence type="ECO:0000256" key="1">
    <source>
        <dbReference type="ARBA" id="ARBA00004123"/>
    </source>
</evidence>
<evidence type="ECO:0000256" key="14">
    <source>
        <dbReference type="PIRSR" id="PIRSR628651-51"/>
    </source>
</evidence>
<evidence type="ECO:0000256" key="3">
    <source>
        <dbReference type="ARBA" id="ARBA00022723"/>
    </source>
</evidence>
<organism evidence="19 20">
    <name type="scientific">Wickerhamomyces mucosus</name>
    <dbReference type="NCBI Taxonomy" id="1378264"/>
    <lineage>
        <taxon>Eukaryota</taxon>
        <taxon>Fungi</taxon>
        <taxon>Dikarya</taxon>
        <taxon>Ascomycota</taxon>
        <taxon>Saccharomycotina</taxon>
        <taxon>Saccharomycetes</taxon>
        <taxon>Phaffomycetales</taxon>
        <taxon>Wickerhamomycetaceae</taxon>
        <taxon>Wickerhamomyces</taxon>
    </lineage>
</organism>
<dbReference type="InterPro" id="IPR024610">
    <property type="entry name" value="ING_N_histone-binding"/>
</dbReference>
<dbReference type="Gene3D" id="3.30.40.10">
    <property type="entry name" value="Zinc/RING finger domain, C3HC4 (zinc finger)"/>
    <property type="match status" value="1"/>
</dbReference>
<evidence type="ECO:0000256" key="6">
    <source>
        <dbReference type="ARBA" id="ARBA00022833"/>
    </source>
</evidence>
<dbReference type="PROSITE" id="PS50016">
    <property type="entry name" value="ZF_PHD_2"/>
    <property type="match status" value="1"/>
</dbReference>
<evidence type="ECO:0000313" key="20">
    <source>
        <dbReference type="Proteomes" id="UP000769528"/>
    </source>
</evidence>
<keyword evidence="20" id="KW-1185">Reference proteome</keyword>
<comment type="similarity">
    <text evidence="2 16">Belongs to the ING family.</text>
</comment>
<dbReference type="SMART" id="SM01408">
    <property type="entry name" value="ING"/>
    <property type="match status" value="1"/>
</dbReference>
<feature type="site" description="Histone H3K4me3 binding" evidence="13">
    <location>
        <position position="249"/>
    </location>
</feature>
<dbReference type="GO" id="GO:0006325">
    <property type="term" value="P:chromatin organization"/>
    <property type="evidence" value="ECO:0007669"/>
    <property type="project" value="UniProtKB-KW"/>
</dbReference>
<dbReference type="InterPro" id="IPR019787">
    <property type="entry name" value="Znf_PHD-finger"/>
</dbReference>
<feature type="site" description="Histone H3K4me3 binding" evidence="13">
    <location>
        <position position="261"/>
    </location>
</feature>
<dbReference type="CDD" id="cd16858">
    <property type="entry name" value="ING_ING3_Yng2p"/>
    <property type="match status" value="1"/>
</dbReference>
<dbReference type="PROSITE" id="PS01359">
    <property type="entry name" value="ZF_PHD_1"/>
    <property type="match status" value="1"/>
</dbReference>
<evidence type="ECO:0000256" key="7">
    <source>
        <dbReference type="ARBA" id="ARBA00022853"/>
    </source>
</evidence>
<dbReference type="Pfam" id="PF12998">
    <property type="entry name" value="ING"/>
    <property type="match status" value="1"/>
</dbReference>
<feature type="compositionally biased region" description="Polar residues" evidence="17">
    <location>
        <begin position="163"/>
        <end position="176"/>
    </location>
</feature>
<dbReference type="FunFam" id="3.30.40.10:FF:000016">
    <property type="entry name" value="Inhibitor of growth protein"/>
    <property type="match status" value="1"/>
</dbReference>
<name>A0A9P8PTD2_9ASCO</name>
<evidence type="ECO:0000256" key="12">
    <source>
        <dbReference type="ARBA" id="ARBA00037044"/>
    </source>
</evidence>
<feature type="binding site" evidence="14">
    <location>
        <position position="266"/>
    </location>
    <ligand>
        <name>Zn(2+)</name>
        <dbReference type="ChEBI" id="CHEBI:29105"/>
        <label>1</label>
    </ligand>
</feature>
<keyword evidence="11" id="KW-0131">Cell cycle</keyword>
<dbReference type="SMART" id="SM00249">
    <property type="entry name" value="PHD"/>
    <property type="match status" value="1"/>
</dbReference>
<evidence type="ECO:0000256" key="15">
    <source>
        <dbReference type="PROSITE-ProRule" id="PRU00146"/>
    </source>
</evidence>
<feature type="site" description="Histone H3K4me3 binding" evidence="13">
    <location>
        <position position="253"/>
    </location>
</feature>
<comment type="domain">
    <text evidence="16">The PHD-type zinc finger mediates the binding to H3K4me3.</text>
</comment>
<comment type="function">
    <text evidence="12">Component of the NuA4 histone acetyltransferase complex which is involved in transcriptional activation of selected genes principally by acetylation of nucleosomal histone H4 and H2A. The NuA4 complex is also involved in DNA repair. Involved in cell cycle progression and meiosis.</text>
</comment>
<dbReference type="PANTHER" id="PTHR10333">
    <property type="entry name" value="INHIBITOR OF GROWTH PROTEIN"/>
    <property type="match status" value="1"/>
</dbReference>
<keyword evidence="7 16" id="KW-0156">Chromatin regulator</keyword>
<comment type="caution">
    <text evidence="19">The sequence shown here is derived from an EMBL/GenBank/DDBJ whole genome shotgun (WGS) entry which is preliminary data.</text>
</comment>
<evidence type="ECO:0000256" key="4">
    <source>
        <dbReference type="ARBA" id="ARBA00022763"/>
    </source>
</evidence>
<feature type="binding site" evidence="14">
    <location>
        <position position="279"/>
    </location>
    <ligand>
        <name>Zn(2+)</name>
        <dbReference type="ChEBI" id="CHEBI:29105"/>
        <label>2</label>
    </ligand>
</feature>
<evidence type="ECO:0000256" key="16">
    <source>
        <dbReference type="RuleBase" id="RU361213"/>
    </source>
</evidence>
<comment type="subcellular location">
    <subcellularLocation>
        <location evidence="1 16">Nucleus</location>
    </subcellularLocation>
</comment>
<feature type="site" description="Histone H3K4me3 binding" evidence="13">
    <location>
        <position position="238"/>
    </location>
</feature>
<dbReference type="EMBL" id="JAEUBF010000544">
    <property type="protein sequence ID" value="KAH3677235.1"/>
    <property type="molecule type" value="Genomic_DNA"/>
</dbReference>
<keyword evidence="3 14" id="KW-0479">Metal-binding</keyword>
<evidence type="ECO:0000256" key="13">
    <source>
        <dbReference type="PIRSR" id="PIRSR628651-50"/>
    </source>
</evidence>
<sequence length="297" mass="33344">MDTAATLDQYTQDISNLPAELQHILAELGTNDMNLYEIKKKLTQKDATIHKFIKQHGSLTKNPKENQLYPKIKDDFKKLEQEQKEKCIVANTALFLTAKHLIKLEADIEKLKNEGLLVIEEEDFSFDSDILSSKNNSRLGSVGASLASTSFSNGSEVKKQVKRSNLQKSSTPSGATSRPVKRQKTDEVKTPEPSVGASTPTAAIKSQNSQAFVQDENIQALRSPKVEVIATGEDDALYCFCQRVSFGEMVGCDNKDCKYEWFHFDCVGLKDQPKGKWYCPDCTEKIKLQKEKKKRKA</sequence>
<keyword evidence="5 15" id="KW-0863">Zinc-finger</keyword>
<dbReference type="Proteomes" id="UP000769528">
    <property type="component" value="Unassembled WGS sequence"/>
</dbReference>
<keyword evidence="9 16" id="KW-0539">Nucleus</keyword>
<feature type="binding site" evidence="14">
    <location>
        <position position="257"/>
    </location>
    <ligand>
        <name>Zn(2+)</name>
        <dbReference type="ChEBI" id="CHEBI:29105"/>
        <label>2</label>
    </ligand>
</feature>
<feature type="binding site" evidence="14">
    <location>
        <position position="239"/>
    </location>
    <ligand>
        <name>Zn(2+)</name>
        <dbReference type="ChEBI" id="CHEBI:29105"/>
        <label>1</label>
    </ligand>
</feature>
<dbReference type="OrthoDB" id="5411773at2759"/>
<dbReference type="InterPro" id="IPR013083">
    <property type="entry name" value="Znf_RING/FYVE/PHD"/>
</dbReference>
<evidence type="ECO:0000256" key="9">
    <source>
        <dbReference type="ARBA" id="ARBA00023242"/>
    </source>
</evidence>
<feature type="binding site" evidence="14">
    <location>
        <position position="263"/>
    </location>
    <ligand>
        <name>Zn(2+)</name>
        <dbReference type="ChEBI" id="CHEBI:29105"/>
        <label>1</label>
    </ligand>
</feature>
<evidence type="ECO:0000259" key="18">
    <source>
        <dbReference type="PROSITE" id="PS50016"/>
    </source>
</evidence>
<dbReference type="GO" id="GO:0006355">
    <property type="term" value="P:regulation of DNA-templated transcription"/>
    <property type="evidence" value="ECO:0007669"/>
    <property type="project" value="TreeGrafter"/>
</dbReference>
<evidence type="ECO:0000256" key="10">
    <source>
        <dbReference type="ARBA" id="ARBA00023254"/>
    </source>
</evidence>
<keyword evidence="6 14" id="KW-0862">Zinc</keyword>
<reference evidence="19" key="1">
    <citation type="journal article" date="2021" name="Open Biol.">
        <title>Shared evolutionary footprints suggest mitochondrial oxidative damage underlies multiple complex I losses in fungi.</title>
        <authorList>
            <person name="Schikora-Tamarit M.A."/>
            <person name="Marcet-Houben M."/>
            <person name="Nosek J."/>
            <person name="Gabaldon T."/>
        </authorList>
    </citation>
    <scope>NUCLEOTIDE SEQUENCE</scope>
    <source>
        <strain evidence="19">CBS6341</strain>
    </source>
</reference>
<dbReference type="CDD" id="cd15587">
    <property type="entry name" value="PHD_Yng1p_like"/>
    <property type="match status" value="1"/>
</dbReference>
<comment type="subunit">
    <text evidence="16">Component of an histone acetyltransferase complex. Interacts with H3K4me3 and to a lesser extent with H3K4me2.</text>
</comment>
<evidence type="ECO:0000256" key="5">
    <source>
        <dbReference type="ARBA" id="ARBA00022771"/>
    </source>
</evidence>
<dbReference type="InterPro" id="IPR028651">
    <property type="entry name" value="ING_fam"/>
</dbReference>
<evidence type="ECO:0000256" key="11">
    <source>
        <dbReference type="ARBA" id="ARBA00023306"/>
    </source>
</evidence>